<keyword evidence="2 5" id="KW-0671">Queuosine biosynthesis</keyword>
<comment type="catalytic activity">
    <reaction evidence="5">
        <text>7-aminomethyl-7-carbaguanine + 2 NADP(+) = 7-cyano-7-carbaguanine + 2 NADPH + 3 H(+)</text>
        <dbReference type="Rhea" id="RHEA:13409"/>
        <dbReference type="ChEBI" id="CHEBI:15378"/>
        <dbReference type="ChEBI" id="CHEBI:45075"/>
        <dbReference type="ChEBI" id="CHEBI:57783"/>
        <dbReference type="ChEBI" id="CHEBI:58349"/>
        <dbReference type="ChEBI" id="CHEBI:58703"/>
        <dbReference type="EC" id="1.7.1.13"/>
    </reaction>
</comment>
<comment type="caution">
    <text evidence="7">The sequence shown here is derived from an EMBL/GenBank/DDBJ whole genome shotgun (WGS) entry which is preliminary data.</text>
</comment>
<dbReference type="SUPFAM" id="SSF55620">
    <property type="entry name" value="Tetrahydrobiopterin biosynthesis enzymes-like"/>
    <property type="match status" value="1"/>
</dbReference>
<evidence type="ECO:0000256" key="3">
    <source>
        <dbReference type="ARBA" id="ARBA00022857"/>
    </source>
</evidence>
<comment type="function">
    <text evidence="5">Catalyzes the NADPH-dependent reduction of 7-cyano-7-deazaguanine (preQ0) to 7-aminomethyl-7-deazaguanine (preQ1).</text>
</comment>
<keyword evidence="8" id="KW-1185">Reference proteome</keyword>
<dbReference type="EC" id="1.7.1.13" evidence="5"/>
<dbReference type="EMBL" id="BSDR01000001">
    <property type="protein sequence ID" value="GLI36323.1"/>
    <property type="molecule type" value="Genomic_DNA"/>
</dbReference>
<evidence type="ECO:0000256" key="1">
    <source>
        <dbReference type="ARBA" id="ARBA00022490"/>
    </source>
</evidence>
<evidence type="ECO:0000256" key="2">
    <source>
        <dbReference type="ARBA" id="ARBA00022785"/>
    </source>
</evidence>
<gene>
    <name evidence="5 7" type="primary">queF</name>
    <name evidence="7" type="ORF">DAMNIGENAA_37560</name>
</gene>
<keyword evidence="1 5" id="KW-0963">Cytoplasm</keyword>
<feature type="binding site" evidence="5">
    <location>
        <begin position="73"/>
        <end position="75"/>
    </location>
    <ligand>
        <name>substrate</name>
    </ligand>
</feature>
<dbReference type="PANTHER" id="PTHR34354">
    <property type="entry name" value="NADPH-DEPENDENT 7-CYANO-7-DEAZAGUANINE REDUCTASE"/>
    <property type="match status" value="1"/>
</dbReference>
<comment type="similarity">
    <text evidence="5">Belongs to the GTP cyclohydrolase I family. QueF type 1 subfamily.</text>
</comment>
<dbReference type="PANTHER" id="PTHR34354:SF1">
    <property type="entry name" value="NADPH-DEPENDENT 7-CYANO-7-DEAZAGUANINE REDUCTASE"/>
    <property type="match status" value="1"/>
</dbReference>
<reference evidence="7" key="1">
    <citation type="submission" date="2022-12" db="EMBL/GenBank/DDBJ databases">
        <title>Reference genome sequencing for broad-spectrum identification of bacterial and archaeal isolates by mass spectrometry.</title>
        <authorList>
            <person name="Sekiguchi Y."/>
            <person name="Tourlousse D.M."/>
        </authorList>
    </citation>
    <scope>NUCLEOTIDE SEQUENCE</scope>
    <source>
        <strain evidence="7">ASRB1</strain>
    </source>
</reference>
<keyword evidence="3 5" id="KW-0521">NADP</keyword>
<dbReference type="HAMAP" id="MF_00818">
    <property type="entry name" value="QueF_type1"/>
    <property type="match status" value="1"/>
</dbReference>
<feature type="active site" description="Thioimide intermediate" evidence="5">
    <location>
        <position position="51"/>
    </location>
</feature>
<dbReference type="InterPro" id="IPR016856">
    <property type="entry name" value="QueF_type1"/>
</dbReference>
<dbReference type="GO" id="GO:0005737">
    <property type="term" value="C:cytoplasm"/>
    <property type="evidence" value="ECO:0007669"/>
    <property type="project" value="UniProtKB-SubCell"/>
</dbReference>
<feature type="binding site" evidence="5">
    <location>
        <begin position="92"/>
        <end position="93"/>
    </location>
    <ligand>
        <name>substrate</name>
    </ligand>
</feature>
<evidence type="ECO:0000256" key="4">
    <source>
        <dbReference type="ARBA" id="ARBA00023002"/>
    </source>
</evidence>
<accession>A0A9W6FWX2</accession>
<evidence type="ECO:0000256" key="5">
    <source>
        <dbReference type="HAMAP-Rule" id="MF_00818"/>
    </source>
</evidence>
<dbReference type="GO" id="GO:0033739">
    <property type="term" value="F:preQ1 synthase activity"/>
    <property type="evidence" value="ECO:0007669"/>
    <property type="project" value="UniProtKB-UniRule"/>
</dbReference>
<sequence length="154" mass="16952">MTTNYSGLTQLGAKAEIPSSPENAPLETFSNPHPNVDYTVRLTAPEFTTVCPLTGQPDFATLVVDYVPGDRLVESKSFKLFLNSFRNHGTFHEDCTVYVHNRLREALAPKYIRVVGLWFARGGIPIDVVVETGSLPPNCSPLPLGKSTYRGGRE</sequence>
<comment type="subcellular location">
    <subcellularLocation>
        <location evidence="5">Cytoplasm</location>
    </subcellularLocation>
</comment>
<feature type="region of interest" description="Disordered" evidence="6">
    <location>
        <begin position="1"/>
        <end position="32"/>
    </location>
</feature>
<comment type="pathway">
    <text evidence="5">tRNA modification; tRNA-queuosine biosynthesis.</text>
</comment>
<evidence type="ECO:0000256" key="6">
    <source>
        <dbReference type="SAM" id="MobiDB-lite"/>
    </source>
</evidence>
<evidence type="ECO:0000313" key="7">
    <source>
        <dbReference type="EMBL" id="GLI36323.1"/>
    </source>
</evidence>
<dbReference type="Proteomes" id="UP001144372">
    <property type="component" value="Unassembled WGS sequence"/>
</dbReference>
<dbReference type="AlphaFoldDB" id="A0A9W6FWX2"/>
<protein>
    <recommendedName>
        <fullName evidence="5">NADPH-dependent 7-cyano-7-deazaguanine reductase</fullName>
        <ecNumber evidence="5">1.7.1.13</ecNumber>
    </recommendedName>
    <alternativeName>
        <fullName evidence="5">7-cyano-7-carbaguanine reductase</fullName>
    </alternativeName>
    <alternativeName>
        <fullName evidence="5">NADPH-dependent nitrile oxidoreductase</fullName>
    </alternativeName>
    <alternativeName>
        <fullName evidence="5">PreQ(0) reductase</fullName>
    </alternativeName>
</protein>
<organism evidence="7 8">
    <name type="scientific">Desulforhabdus amnigena</name>
    <dbReference type="NCBI Taxonomy" id="40218"/>
    <lineage>
        <taxon>Bacteria</taxon>
        <taxon>Pseudomonadati</taxon>
        <taxon>Thermodesulfobacteriota</taxon>
        <taxon>Syntrophobacteria</taxon>
        <taxon>Syntrophobacterales</taxon>
        <taxon>Syntrophobacteraceae</taxon>
        <taxon>Desulforhabdus</taxon>
    </lineage>
</organism>
<evidence type="ECO:0000313" key="8">
    <source>
        <dbReference type="Proteomes" id="UP001144372"/>
    </source>
</evidence>
<dbReference type="GO" id="GO:0008616">
    <property type="term" value="P:tRNA queuosine(34) biosynthetic process"/>
    <property type="evidence" value="ECO:0007669"/>
    <property type="project" value="UniProtKB-UniRule"/>
</dbReference>
<dbReference type="InterPro" id="IPR043133">
    <property type="entry name" value="GTP-CH-I_C/QueF"/>
</dbReference>
<feature type="active site" description="Proton donor" evidence="5">
    <location>
        <position position="58"/>
    </location>
</feature>
<proteinExistence type="inferred from homology"/>
<name>A0A9W6FWX2_9BACT</name>
<dbReference type="InterPro" id="IPR029500">
    <property type="entry name" value="QueF"/>
</dbReference>
<dbReference type="Gene3D" id="3.30.1130.10">
    <property type="match status" value="1"/>
</dbReference>
<dbReference type="InterPro" id="IPR050084">
    <property type="entry name" value="NADPH_dep_7-cyano-7-deazaG_red"/>
</dbReference>
<dbReference type="NCBIfam" id="TIGR03139">
    <property type="entry name" value="QueF-II"/>
    <property type="match status" value="1"/>
</dbReference>
<keyword evidence="4 5" id="KW-0560">Oxidoreductase</keyword>
<dbReference type="RefSeq" id="WP_281796649.1">
    <property type="nucleotide sequence ID" value="NZ_BSDR01000001.1"/>
</dbReference>
<dbReference type="Pfam" id="PF14489">
    <property type="entry name" value="QueF"/>
    <property type="match status" value="1"/>
</dbReference>